<keyword evidence="2 9" id="KW-0808">Transferase</keyword>
<organism evidence="13 14">
    <name type="scientific">Planococcus chinensis</name>
    <dbReference type="NCBI Taxonomy" id="272917"/>
    <lineage>
        <taxon>Bacteria</taxon>
        <taxon>Bacillati</taxon>
        <taxon>Bacillota</taxon>
        <taxon>Bacilli</taxon>
        <taxon>Bacillales</taxon>
        <taxon>Caryophanaceae</taxon>
        <taxon>Planococcus</taxon>
    </lineage>
</organism>
<evidence type="ECO:0000256" key="1">
    <source>
        <dbReference type="ARBA" id="ARBA00001946"/>
    </source>
</evidence>
<dbReference type="Gene3D" id="3.30.460.10">
    <property type="entry name" value="Beta Polymerase, domain 2"/>
    <property type="match status" value="1"/>
</dbReference>
<evidence type="ECO:0000256" key="6">
    <source>
        <dbReference type="ARBA" id="ARBA00022741"/>
    </source>
</evidence>
<evidence type="ECO:0000313" key="14">
    <source>
        <dbReference type="Proteomes" id="UP001597273"/>
    </source>
</evidence>
<keyword evidence="7" id="KW-0460">Magnesium</keyword>
<dbReference type="InterPro" id="IPR043519">
    <property type="entry name" value="NT_sf"/>
</dbReference>
<dbReference type="InterPro" id="IPR050264">
    <property type="entry name" value="Bact_CCA-adding_enz_type3_sf"/>
</dbReference>
<accession>A0ABW4QGG3</accession>
<evidence type="ECO:0000256" key="2">
    <source>
        <dbReference type="ARBA" id="ARBA00022679"/>
    </source>
</evidence>
<dbReference type="Gene3D" id="1.10.3090.10">
    <property type="entry name" value="cca-adding enzyme, domain 2"/>
    <property type="match status" value="1"/>
</dbReference>
<keyword evidence="5" id="KW-0479">Metal-binding</keyword>
<evidence type="ECO:0000256" key="4">
    <source>
        <dbReference type="ARBA" id="ARBA00022695"/>
    </source>
</evidence>
<evidence type="ECO:0000256" key="7">
    <source>
        <dbReference type="ARBA" id="ARBA00022842"/>
    </source>
</evidence>
<keyword evidence="8 9" id="KW-0694">RNA-binding</keyword>
<evidence type="ECO:0000313" key="13">
    <source>
        <dbReference type="EMBL" id="MFD1862647.1"/>
    </source>
</evidence>
<dbReference type="Pfam" id="PF01743">
    <property type="entry name" value="PolyA_pol"/>
    <property type="match status" value="1"/>
</dbReference>
<evidence type="ECO:0000256" key="9">
    <source>
        <dbReference type="RuleBase" id="RU003953"/>
    </source>
</evidence>
<comment type="cofactor">
    <cofactor evidence="1">
        <name>Mg(2+)</name>
        <dbReference type="ChEBI" id="CHEBI:18420"/>
    </cofactor>
</comment>
<dbReference type="PANTHER" id="PTHR46173:SF1">
    <property type="entry name" value="CCA TRNA NUCLEOTIDYLTRANSFERASE 1, MITOCHONDRIAL"/>
    <property type="match status" value="1"/>
</dbReference>
<dbReference type="Proteomes" id="UP001597273">
    <property type="component" value="Unassembled WGS sequence"/>
</dbReference>
<feature type="domain" description="CCA-adding enzyme C-terminal" evidence="12">
    <location>
        <begin position="256"/>
        <end position="368"/>
    </location>
</feature>
<keyword evidence="3" id="KW-0819">tRNA processing</keyword>
<comment type="similarity">
    <text evidence="9">Belongs to the tRNA nucleotidyltransferase/poly(A) polymerase family.</text>
</comment>
<dbReference type="InterPro" id="IPR032810">
    <property type="entry name" value="CCA-adding_enz_C"/>
</dbReference>
<dbReference type="CDD" id="cd05398">
    <property type="entry name" value="NT_ClassII-CCAase"/>
    <property type="match status" value="1"/>
</dbReference>
<dbReference type="RefSeq" id="WP_204892320.1">
    <property type="nucleotide sequence ID" value="NZ_JBHUFW010000004.1"/>
</dbReference>
<evidence type="ECO:0000259" key="10">
    <source>
        <dbReference type="Pfam" id="PF01743"/>
    </source>
</evidence>
<keyword evidence="4 13" id="KW-0548">Nucleotidyltransferase</keyword>
<dbReference type="Pfam" id="PF12627">
    <property type="entry name" value="PolyA_pol_RNAbd"/>
    <property type="match status" value="1"/>
</dbReference>
<sequence>MKNAAKVIRVLEKAGYEAYIVGGAVRDYLLGKTPHDMDVASNASPEQVKKLFSRTVDTGIEHGTVLVLLEGEGIEVTTFRTEGAYSDMRRPDKVEFVQSLEEDLKRRDFTINAMAMDEELRVIDPFGGREDLEQRVIRAVGNPGERFQEDALRMLRAVRFSGQLDFSVDPGTLAAIQQHASLISAVAVERLKNELDKILINPRTERSMCYLKDSGLTRHLPAGVLLEMDWSGYEPQAQAAYGWAYMLYRQGAEFPAVKGFKFSNGERRLIENALKAARLERWDAWTFYCFECKELEIAAYLSGRNVTPQQEKEALPIQSKRDLAVNGIDLMQWTGKRQGQWIRQWIESMERKIVFGQLPNDHEKIKDWFLDEYHRHA</sequence>
<dbReference type="PANTHER" id="PTHR46173">
    <property type="entry name" value="CCA TRNA NUCLEOTIDYLTRANSFERASE 1, MITOCHONDRIAL"/>
    <property type="match status" value="1"/>
</dbReference>
<evidence type="ECO:0000256" key="3">
    <source>
        <dbReference type="ARBA" id="ARBA00022694"/>
    </source>
</evidence>
<reference evidence="14" key="1">
    <citation type="journal article" date="2019" name="Int. J. Syst. Evol. Microbiol.">
        <title>The Global Catalogue of Microorganisms (GCM) 10K type strain sequencing project: providing services to taxonomists for standard genome sequencing and annotation.</title>
        <authorList>
            <consortium name="The Broad Institute Genomics Platform"/>
            <consortium name="The Broad Institute Genome Sequencing Center for Infectious Disease"/>
            <person name="Wu L."/>
            <person name="Ma J."/>
        </authorList>
    </citation>
    <scope>NUCLEOTIDE SEQUENCE [LARGE SCALE GENOMIC DNA]</scope>
    <source>
        <strain evidence="14">CGMCC 1.15475</strain>
    </source>
</reference>
<evidence type="ECO:0000256" key="8">
    <source>
        <dbReference type="ARBA" id="ARBA00022884"/>
    </source>
</evidence>
<feature type="domain" description="Poly A polymerase head" evidence="10">
    <location>
        <begin position="18"/>
        <end position="138"/>
    </location>
</feature>
<dbReference type="InterPro" id="IPR002646">
    <property type="entry name" value="PolA_pol_head_dom"/>
</dbReference>
<dbReference type="NCBIfam" id="NF009814">
    <property type="entry name" value="PRK13299.1"/>
    <property type="match status" value="1"/>
</dbReference>
<feature type="domain" description="tRNA nucleotidyltransferase/poly(A) polymerase RNA and SrmB- binding" evidence="11">
    <location>
        <begin position="165"/>
        <end position="221"/>
    </location>
</feature>
<keyword evidence="6" id="KW-0547">Nucleotide-binding</keyword>
<proteinExistence type="inferred from homology"/>
<evidence type="ECO:0000256" key="5">
    <source>
        <dbReference type="ARBA" id="ARBA00022723"/>
    </source>
</evidence>
<name>A0ABW4QGG3_9BACL</name>
<comment type="caution">
    <text evidence="13">The sequence shown here is derived from an EMBL/GenBank/DDBJ whole genome shotgun (WGS) entry which is preliminary data.</text>
</comment>
<protein>
    <submittedName>
        <fullName evidence="13">CCA tRNA nucleotidyltransferase</fullName>
        <ecNumber evidence="13">2.7.7.72</ecNumber>
    </submittedName>
</protein>
<dbReference type="SUPFAM" id="SSF81301">
    <property type="entry name" value="Nucleotidyltransferase"/>
    <property type="match status" value="1"/>
</dbReference>
<dbReference type="Pfam" id="PF13735">
    <property type="entry name" value="tRNA_NucTran2_2"/>
    <property type="match status" value="1"/>
</dbReference>
<dbReference type="SUPFAM" id="SSF81891">
    <property type="entry name" value="Poly A polymerase C-terminal region-like"/>
    <property type="match status" value="1"/>
</dbReference>
<dbReference type="EMBL" id="JBHUFW010000004">
    <property type="protein sequence ID" value="MFD1862647.1"/>
    <property type="molecule type" value="Genomic_DNA"/>
</dbReference>
<dbReference type="Gene3D" id="1.10.246.80">
    <property type="match status" value="1"/>
</dbReference>
<dbReference type="GO" id="GO:0004810">
    <property type="term" value="F:CCA tRNA nucleotidyltransferase activity"/>
    <property type="evidence" value="ECO:0007669"/>
    <property type="project" value="UniProtKB-EC"/>
</dbReference>
<evidence type="ECO:0000259" key="11">
    <source>
        <dbReference type="Pfam" id="PF12627"/>
    </source>
</evidence>
<keyword evidence="14" id="KW-1185">Reference proteome</keyword>
<dbReference type="InterPro" id="IPR032828">
    <property type="entry name" value="PolyA_RNA-bd"/>
</dbReference>
<dbReference type="EC" id="2.7.7.72" evidence="13"/>
<gene>
    <name evidence="13" type="ORF">ACFSDB_06870</name>
</gene>
<evidence type="ECO:0000259" key="12">
    <source>
        <dbReference type="Pfam" id="PF13735"/>
    </source>
</evidence>